<dbReference type="EMBL" id="CAJVSB020000699">
    <property type="protein sequence ID" value="CAH2057556.1"/>
    <property type="molecule type" value="Genomic_DNA"/>
</dbReference>
<comment type="caution">
    <text evidence="2">The sequence shown here is derived from an EMBL/GenBank/DDBJ whole genome shotgun (WGS) entry which is preliminary data.</text>
</comment>
<organism evidence="2 3">
    <name type="scientific">Thlaspi arvense</name>
    <name type="common">Field penny-cress</name>
    <dbReference type="NCBI Taxonomy" id="13288"/>
    <lineage>
        <taxon>Eukaryota</taxon>
        <taxon>Viridiplantae</taxon>
        <taxon>Streptophyta</taxon>
        <taxon>Embryophyta</taxon>
        <taxon>Tracheophyta</taxon>
        <taxon>Spermatophyta</taxon>
        <taxon>Magnoliopsida</taxon>
        <taxon>eudicotyledons</taxon>
        <taxon>Gunneridae</taxon>
        <taxon>Pentapetalae</taxon>
        <taxon>rosids</taxon>
        <taxon>malvids</taxon>
        <taxon>Brassicales</taxon>
        <taxon>Brassicaceae</taxon>
        <taxon>Thlaspideae</taxon>
        <taxon>Thlaspi</taxon>
    </lineage>
</organism>
<gene>
    <name evidence="2" type="ORF">TAV2_LOCUS12216</name>
</gene>
<proteinExistence type="predicted"/>
<accession>A0AAU9S397</accession>
<sequence>MRESGLLTNDSQGQHTYDTDQRVFRTTAHNFSFLLSFLLSLFCYKFLCFPILLQLTHPSSYILLFHDGLPQSRLHRSWNPRRSPARAGTGTELRVWSWRVLQPVRVLRHHQRLLRNWLPKWVLYRLQRRLGRGNRHRRLLQRDCRPSWAHLPGKGLYTRSAFLDSIGSFSAFGTIGPI</sequence>
<keyword evidence="1" id="KW-0812">Transmembrane</keyword>
<name>A0AAU9S397_THLAR</name>
<dbReference type="AlphaFoldDB" id="A0AAU9S397"/>
<keyword evidence="1" id="KW-1133">Transmembrane helix</keyword>
<protein>
    <submittedName>
        <fullName evidence="2">Uncharacterized protein</fullName>
    </submittedName>
</protein>
<feature type="transmembrane region" description="Helical" evidence="1">
    <location>
        <begin position="31"/>
        <end position="53"/>
    </location>
</feature>
<reference evidence="2 3" key="1">
    <citation type="submission" date="2022-03" db="EMBL/GenBank/DDBJ databases">
        <authorList>
            <person name="Nunn A."/>
            <person name="Chopra R."/>
            <person name="Nunn A."/>
            <person name="Contreras Garrido A."/>
        </authorList>
    </citation>
    <scope>NUCLEOTIDE SEQUENCE [LARGE SCALE GENOMIC DNA]</scope>
</reference>
<evidence type="ECO:0000256" key="1">
    <source>
        <dbReference type="SAM" id="Phobius"/>
    </source>
</evidence>
<keyword evidence="3" id="KW-1185">Reference proteome</keyword>
<dbReference type="Proteomes" id="UP000836841">
    <property type="component" value="Unassembled WGS sequence"/>
</dbReference>
<evidence type="ECO:0000313" key="2">
    <source>
        <dbReference type="EMBL" id="CAH2057556.1"/>
    </source>
</evidence>
<evidence type="ECO:0000313" key="3">
    <source>
        <dbReference type="Proteomes" id="UP000836841"/>
    </source>
</evidence>
<keyword evidence="1" id="KW-0472">Membrane</keyword>